<sequence>MYSPHQYFENQTPAQVYAPQSFSAAPPPDLLGDGYISNSFYPEVAHAIFSTILQVNANSLKPSWDVHGWPGAAFISRPTVVGAKPLVATNGKHRWCLDHYYDRSLGSVVSQKIPHPDPWRPLQLPIFFVHESGRVGVPASDATMRRIESLRGRDDPAPVGRTAYGSIKICINWPGVTDYSTHIRVDTGRAEERIDIALFLKRIAFAIASFLECHGSEVQATIGGERLSLHEITVIGLVNAGLDKWFPILRLSRFVFSWLDFSLTG</sequence>
<evidence type="ECO:0000313" key="1">
    <source>
        <dbReference type="EMBL" id="KAI0041044.1"/>
    </source>
</evidence>
<protein>
    <submittedName>
        <fullName evidence="1">Uncharacterized protein</fullName>
    </submittedName>
</protein>
<organism evidence="1 2">
    <name type="scientific">Auriscalpium vulgare</name>
    <dbReference type="NCBI Taxonomy" id="40419"/>
    <lineage>
        <taxon>Eukaryota</taxon>
        <taxon>Fungi</taxon>
        <taxon>Dikarya</taxon>
        <taxon>Basidiomycota</taxon>
        <taxon>Agaricomycotina</taxon>
        <taxon>Agaricomycetes</taxon>
        <taxon>Russulales</taxon>
        <taxon>Auriscalpiaceae</taxon>
        <taxon>Auriscalpium</taxon>
    </lineage>
</organism>
<reference evidence="1" key="2">
    <citation type="journal article" date="2022" name="New Phytol.">
        <title>Evolutionary transition to the ectomycorrhizal habit in the genomes of a hyperdiverse lineage of mushroom-forming fungi.</title>
        <authorList>
            <person name="Looney B."/>
            <person name="Miyauchi S."/>
            <person name="Morin E."/>
            <person name="Drula E."/>
            <person name="Courty P.E."/>
            <person name="Kohler A."/>
            <person name="Kuo A."/>
            <person name="LaButti K."/>
            <person name="Pangilinan J."/>
            <person name="Lipzen A."/>
            <person name="Riley R."/>
            <person name="Andreopoulos W."/>
            <person name="He G."/>
            <person name="Johnson J."/>
            <person name="Nolan M."/>
            <person name="Tritt A."/>
            <person name="Barry K.W."/>
            <person name="Grigoriev I.V."/>
            <person name="Nagy L.G."/>
            <person name="Hibbett D."/>
            <person name="Henrissat B."/>
            <person name="Matheny P.B."/>
            <person name="Labbe J."/>
            <person name="Martin F.M."/>
        </authorList>
    </citation>
    <scope>NUCLEOTIDE SEQUENCE</scope>
    <source>
        <strain evidence="1">FP105234-sp</strain>
    </source>
</reference>
<proteinExistence type="predicted"/>
<gene>
    <name evidence="1" type="ORF">FA95DRAFT_781231</name>
</gene>
<evidence type="ECO:0000313" key="2">
    <source>
        <dbReference type="Proteomes" id="UP000814033"/>
    </source>
</evidence>
<dbReference type="Proteomes" id="UP000814033">
    <property type="component" value="Unassembled WGS sequence"/>
</dbReference>
<name>A0ACB8RAC8_9AGAM</name>
<keyword evidence="2" id="KW-1185">Reference proteome</keyword>
<comment type="caution">
    <text evidence="1">The sequence shown here is derived from an EMBL/GenBank/DDBJ whole genome shotgun (WGS) entry which is preliminary data.</text>
</comment>
<accession>A0ACB8RAC8</accession>
<reference evidence="1" key="1">
    <citation type="submission" date="2021-02" db="EMBL/GenBank/DDBJ databases">
        <authorList>
            <consortium name="DOE Joint Genome Institute"/>
            <person name="Ahrendt S."/>
            <person name="Looney B.P."/>
            <person name="Miyauchi S."/>
            <person name="Morin E."/>
            <person name="Drula E."/>
            <person name="Courty P.E."/>
            <person name="Chicoki N."/>
            <person name="Fauchery L."/>
            <person name="Kohler A."/>
            <person name="Kuo A."/>
            <person name="Labutti K."/>
            <person name="Pangilinan J."/>
            <person name="Lipzen A."/>
            <person name="Riley R."/>
            <person name="Andreopoulos W."/>
            <person name="He G."/>
            <person name="Johnson J."/>
            <person name="Barry K.W."/>
            <person name="Grigoriev I.V."/>
            <person name="Nagy L."/>
            <person name="Hibbett D."/>
            <person name="Henrissat B."/>
            <person name="Matheny P.B."/>
            <person name="Labbe J."/>
            <person name="Martin F."/>
        </authorList>
    </citation>
    <scope>NUCLEOTIDE SEQUENCE</scope>
    <source>
        <strain evidence="1">FP105234-sp</strain>
    </source>
</reference>
<dbReference type="EMBL" id="MU276148">
    <property type="protein sequence ID" value="KAI0041044.1"/>
    <property type="molecule type" value="Genomic_DNA"/>
</dbReference>